<protein>
    <recommendedName>
        <fullName evidence="1">SEA domain-containing protein</fullName>
    </recommendedName>
</protein>
<evidence type="ECO:0000313" key="2">
    <source>
        <dbReference type="EMBL" id="KAL0973264.1"/>
    </source>
</evidence>
<comment type="caution">
    <text evidence="2">The sequence shown here is derived from an EMBL/GenBank/DDBJ whole genome shotgun (WGS) entry which is preliminary data.</text>
</comment>
<proteinExistence type="predicted"/>
<feature type="domain" description="SEA" evidence="1">
    <location>
        <begin position="24"/>
        <end position="135"/>
    </location>
</feature>
<organism evidence="2 3">
    <name type="scientific">Umbra pygmaea</name>
    <name type="common">Eastern mudminnow</name>
    <dbReference type="NCBI Taxonomy" id="75934"/>
    <lineage>
        <taxon>Eukaryota</taxon>
        <taxon>Metazoa</taxon>
        <taxon>Chordata</taxon>
        <taxon>Craniata</taxon>
        <taxon>Vertebrata</taxon>
        <taxon>Euteleostomi</taxon>
        <taxon>Actinopterygii</taxon>
        <taxon>Neopterygii</taxon>
        <taxon>Teleostei</taxon>
        <taxon>Protacanthopterygii</taxon>
        <taxon>Esociformes</taxon>
        <taxon>Umbridae</taxon>
        <taxon>Umbra</taxon>
    </lineage>
</organism>
<name>A0ABD0WI94_UMBPY</name>
<sequence length="135" mass="15086">MYTLTIQYLSCSVKKNISKEVYTAGNVYECSTRIPGKEFLPDYANKSSNLYKDLVTNFIMQVELNLPEHYQDLINAKEMMLVVKAVRSGSVIVDFDLISALEVNLSTSDVQLSVISALNSSALRVDLNSTYVKGF</sequence>
<keyword evidence="3" id="KW-1185">Reference proteome</keyword>
<accession>A0ABD0WI94</accession>
<dbReference type="PROSITE" id="PS50024">
    <property type="entry name" value="SEA"/>
    <property type="match status" value="1"/>
</dbReference>
<gene>
    <name evidence="2" type="ORF">UPYG_G00201190</name>
</gene>
<dbReference type="Proteomes" id="UP001557470">
    <property type="component" value="Unassembled WGS sequence"/>
</dbReference>
<dbReference type="InterPro" id="IPR000082">
    <property type="entry name" value="SEA_dom"/>
</dbReference>
<reference evidence="2 3" key="1">
    <citation type="submission" date="2024-06" db="EMBL/GenBank/DDBJ databases">
        <authorList>
            <person name="Pan Q."/>
            <person name="Wen M."/>
            <person name="Jouanno E."/>
            <person name="Zahm M."/>
            <person name="Klopp C."/>
            <person name="Cabau C."/>
            <person name="Louis A."/>
            <person name="Berthelot C."/>
            <person name="Parey E."/>
            <person name="Roest Crollius H."/>
            <person name="Montfort J."/>
            <person name="Robinson-Rechavi M."/>
            <person name="Bouchez O."/>
            <person name="Lampietro C."/>
            <person name="Lopez Roques C."/>
            <person name="Donnadieu C."/>
            <person name="Postlethwait J."/>
            <person name="Bobe J."/>
            <person name="Verreycken H."/>
            <person name="Guiguen Y."/>
        </authorList>
    </citation>
    <scope>NUCLEOTIDE SEQUENCE [LARGE SCALE GENOMIC DNA]</scope>
    <source>
        <strain evidence="2">Up_M1</strain>
        <tissue evidence="2">Testis</tissue>
    </source>
</reference>
<evidence type="ECO:0000313" key="3">
    <source>
        <dbReference type="Proteomes" id="UP001557470"/>
    </source>
</evidence>
<evidence type="ECO:0000259" key="1">
    <source>
        <dbReference type="PROSITE" id="PS50024"/>
    </source>
</evidence>
<dbReference type="EMBL" id="JAGEUA010000006">
    <property type="protein sequence ID" value="KAL0973264.1"/>
    <property type="molecule type" value="Genomic_DNA"/>
</dbReference>
<dbReference type="AlphaFoldDB" id="A0ABD0WI94"/>